<reference evidence="4 5" key="1">
    <citation type="submission" date="2020-04" db="EMBL/GenBank/DDBJ databases">
        <authorList>
            <person name="Yoon J."/>
        </authorList>
    </citation>
    <scope>NUCLEOTIDE SEQUENCE [LARGE SCALE GENOMIC DNA]</scope>
    <source>
        <strain evidence="4 5">KMU-166</strain>
    </source>
</reference>
<keyword evidence="1" id="KW-0902">Two-component regulatory system</keyword>
<dbReference type="Pfam" id="PF01627">
    <property type="entry name" value="Hpt"/>
    <property type="match status" value="1"/>
</dbReference>
<dbReference type="InterPro" id="IPR008207">
    <property type="entry name" value="Sig_transdc_His_kin_Hpt_dom"/>
</dbReference>
<proteinExistence type="predicted"/>
<protein>
    <submittedName>
        <fullName evidence="4">Hpt domain-containing protein</fullName>
    </submittedName>
</protein>
<dbReference type="SUPFAM" id="SSF47226">
    <property type="entry name" value="Histidine-containing phosphotransfer domain, HPT domain"/>
    <property type="match status" value="1"/>
</dbReference>
<feature type="domain" description="HPt" evidence="3">
    <location>
        <begin position="15"/>
        <end position="110"/>
    </location>
</feature>
<evidence type="ECO:0000256" key="2">
    <source>
        <dbReference type="PROSITE-ProRule" id="PRU00110"/>
    </source>
</evidence>
<evidence type="ECO:0000313" key="4">
    <source>
        <dbReference type="EMBL" id="NKI16232.1"/>
    </source>
</evidence>
<name>A0ABX1GAN4_9GAMM</name>
<dbReference type="EMBL" id="JAAWWK010000001">
    <property type="protein sequence ID" value="NKI16232.1"/>
    <property type="molecule type" value="Genomic_DNA"/>
</dbReference>
<evidence type="ECO:0000259" key="3">
    <source>
        <dbReference type="PROSITE" id="PS50894"/>
    </source>
</evidence>
<accession>A0ABX1GAN4</accession>
<dbReference type="PROSITE" id="PS50894">
    <property type="entry name" value="HPT"/>
    <property type="match status" value="1"/>
</dbReference>
<evidence type="ECO:0000256" key="1">
    <source>
        <dbReference type="ARBA" id="ARBA00023012"/>
    </source>
</evidence>
<comment type="caution">
    <text evidence="4">The sequence shown here is derived from an EMBL/GenBank/DDBJ whole genome shotgun (WGS) entry which is preliminary data.</text>
</comment>
<dbReference type="Proteomes" id="UP000765845">
    <property type="component" value="Unassembled WGS sequence"/>
</dbReference>
<dbReference type="RefSeq" id="WP_168448761.1">
    <property type="nucleotide sequence ID" value="NZ_JAAWWK010000001.1"/>
</dbReference>
<keyword evidence="2" id="KW-0597">Phosphoprotein</keyword>
<dbReference type="Gene3D" id="1.20.120.160">
    <property type="entry name" value="HPT domain"/>
    <property type="match status" value="1"/>
</dbReference>
<keyword evidence="5" id="KW-1185">Reference proteome</keyword>
<feature type="modified residue" description="Phosphohistidine" evidence="2">
    <location>
        <position position="58"/>
    </location>
</feature>
<gene>
    <name evidence="4" type="ORF">HCU74_02245</name>
</gene>
<organism evidence="4 5">
    <name type="scientific">Spongiibacter thalassae</name>
    <dbReference type="NCBI Taxonomy" id="2721624"/>
    <lineage>
        <taxon>Bacteria</taxon>
        <taxon>Pseudomonadati</taxon>
        <taxon>Pseudomonadota</taxon>
        <taxon>Gammaproteobacteria</taxon>
        <taxon>Cellvibrionales</taxon>
        <taxon>Spongiibacteraceae</taxon>
        <taxon>Spongiibacter</taxon>
    </lineage>
</organism>
<evidence type="ECO:0000313" key="5">
    <source>
        <dbReference type="Proteomes" id="UP000765845"/>
    </source>
</evidence>
<sequence>MRTGNDIKQEVNVQLAQLQRDYIAKLPIKIAPVNQDWQSLQLTGEDEITIKNMQRKLHAIAGTSSTLGVEQVAALTYCIEELLDRGSLTPECRQAIAQRMNELNQLIDSNTLEASPMVFK</sequence>
<dbReference type="InterPro" id="IPR036641">
    <property type="entry name" value="HPT_dom_sf"/>
</dbReference>